<feature type="compositionally biased region" description="Low complexity" evidence="7">
    <location>
        <begin position="798"/>
        <end position="810"/>
    </location>
</feature>
<evidence type="ECO:0000256" key="7">
    <source>
        <dbReference type="SAM" id="MobiDB-lite"/>
    </source>
</evidence>
<evidence type="ECO:0000256" key="1">
    <source>
        <dbReference type="ARBA" id="ARBA00004141"/>
    </source>
</evidence>
<feature type="transmembrane region" description="Helical" evidence="6">
    <location>
        <begin position="396"/>
        <end position="416"/>
    </location>
</feature>
<feature type="transmembrane region" description="Helical" evidence="6">
    <location>
        <begin position="486"/>
        <end position="505"/>
    </location>
</feature>
<organism evidence="9 10">
    <name type="scientific">Folsomia candida</name>
    <name type="common">Springtail</name>
    <dbReference type="NCBI Taxonomy" id="158441"/>
    <lineage>
        <taxon>Eukaryota</taxon>
        <taxon>Metazoa</taxon>
        <taxon>Ecdysozoa</taxon>
        <taxon>Arthropoda</taxon>
        <taxon>Hexapoda</taxon>
        <taxon>Collembola</taxon>
        <taxon>Entomobryomorpha</taxon>
        <taxon>Isotomoidea</taxon>
        <taxon>Isotomidae</taxon>
        <taxon>Proisotominae</taxon>
        <taxon>Folsomia</taxon>
    </lineage>
</organism>
<feature type="region of interest" description="Disordered" evidence="7">
    <location>
        <begin position="1"/>
        <end position="53"/>
    </location>
</feature>
<feature type="region of interest" description="Disordered" evidence="7">
    <location>
        <begin position="781"/>
        <end position="822"/>
    </location>
</feature>
<evidence type="ECO:0000313" key="10">
    <source>
        <dbReference type="Proteomes" id="UP000198287"/>
    </source>
</evidence>
<evidence type="ECO:0000256" key="3">
    <source>
        <dbReference type="ARBA" id="ARBA00022692"/>
    </source>
</evidence>
<dbReference type="EMBL" id="LNIX01000007">
    <property type="protein sequence ID" value="OXA51989.1"/>
    <property type="molecule type" value="Genomic_DNA"/>
</dbReference>
<protein>
    <recommendedName>
        <fullName evidence="6">Anoctamin</fullName>
    </recommendedName>
</protein>
<dbReference type="OMA" id="NILTEWE"/>
<reference evidence="9 10" key="1">
    <citation type="submission" date="2015-12" db="EMBL/GenBank/DDBJ databases">
        <title>The genome of Folsomia candida.</title>
        <authorList>
            <person name="Faddeeva A."/>
            <person name="Derks M.F."/>
            <person name="Anvar Y."/>
            <person name="Smit S."/>
            <person name="Van Straalen N."/>
            <person name="Roelofs D."/>
        </authorList>
    </citation>
    <scope>NUCLEOTIDE SEQUENCE [LARGE SCALE GENOMIC DNA]</scope>
    <source>
        <strain evidence="9 10">VU population</strain>
        <tissue evidence="9">Whole body</tissue>
    </source>
</reference>
<keyword evidence="10" id="KW-1185">Reference proteome</keyword>
<evidence type="ECO:0000256" key="4">
    <source>
        <dbReference type="ARBA" id="ARBA00022989"/>
    </source>
</evidence>
<proteinExistence type="inferred from homology"/>
<feature type="transmembrane region" description="Helical" evidence="6">
    <location>
        <begin position="720"/>
        <end position="742"/>
    </location>
</feature>
<dbReference type="PANTHER" id="PTHR12308:SF74">
    <property type="entry name" value="ANOCTAMIN"/>
    <property type="match status" value="1"/>
</dbReference>
<feature type="transmembrane region" description="Helical" evidence="6">
    <location>
        <begin position="436"/>
        <end position="459"/>
    </location>
</feature>
<evidence type="ECO:0000259" key="8">
    <source>
        <dbReference type="Pfam" id="PF04547"/>
    </source>
</evidence>
<dbReference type="AlphaFoldDB" id="A0A226E3H7"/>
<comment type="subcellular location">
    <subcellularLocation>
        <location evidence="1 6">Membrane</location>
        <topology evidence="1 6">Multi-pass membrane protein</topology>
    </subcellularLocation>
</comment>
<dbReference type="Pfam" id="PF04547">
    <property type="entry name" value="Anoctamin"/>
    <property type="match status" value="1"/>
</dbReference>
<comment type="caution">
    <text evidence="6">Lacks conserved residue(s) required for the propagation of feature annotation.</text>
</comment>
<keyword evidence="4 6" id="KW-1133">Transmembrane helix</keyword>
<evidence type="ECO:0000313" key="9">
    <source>
        <dbReference type="EMBL" id="OXA51989.1"/>
    </source>
</evidence>
<evidence type="ECO:0000256" key="5">
    <source>
        <dbReference type="ARBA" id="ARBA00023136"/>
    </source>
</evidence>
<evidence type="ECO:0000256" key="2">
    <source>
        <dbReference type="ARBA" id="ARBA00009671"/>
    </source>
</evidence>
<dbReference type="GO" id="GO:0005886">
    <property type="term" value="C:plasma membrane"/>
    <property type="evidence" value="ECO:0007669"/>
    <property type="project" value="TreeGrafter"/>
</dbReference>
<feature type="transmembrane region" description="Helical" evidence="6">
    <location>
        <begin position="323"/>
        <end position="344"/>
    </location>
</feature>
<feature type="domain" description="Anoctamin transmembrane" evidence="8">
    <location>
        <begin position="282"/>
        <end position="755"/>
    </location>
</feature>
<keyword evidence="5 6" id="KW-0472">Membrane</keyword>
<dbReference type="InterPro" id="IPR007632">
    <property type="entry name" value="Anoctamin"/>
</dbReference>
<accession>A0A226E3H7</accession>
<feature type="transmembrane region" description="Helical" evidence="6">
    <location>
        <begin position="685"/>
        <end position="708"/>
    </location>
</feature>
<dbReference type="Proteomes" id="UP000198287">
    <property type="component" value="Unassembled WGS sequence"/>
</dbReference>
<dbReference type="OrthoDB" id="296386at2759"/>
<name>A0A226E3H7_FOLCA</name>
<keyword evidence="3 6" id="KW-0812">Transmembrane</keyword>
<evidence type="ECO:0000256" key="6">
    <source>
        <dbReference type="RuleBase" id="RU280814"/>
    </source>
</evidence>
<gene>
    <name evidence="9" type="ORF">Fcan01_13465</name>
</gene>
<dbReference type="InterPro" id="IPR049452">
    <property type="entry name" value="Anoctamin_TM"/>
</dbReference>
<dbReference type="GO" id="GO:0005254">
    <property type="term" value="F:chloride channel activity"/>
    <property type="evidence" value="ECO:0007669"/>
    <property type="project" value="TreeGrafter"/>
</dbReference>
<comment type="similarity">
    <text evidence="2 6">Belongs to the anoctamin family.</text>
</comment>
<comment type="caution">
    <text evidence="9">The sequence shown here is derived from an EMBL/GenBank/DDBJ whole genome shotgun (WGS) entry which is preliminary data.</text>
</comment>
<dbReference type="PANTHER" id="PTHR12308">
    <property type="entry name" value="ANOCTAMIN"/>
    <property type="match status" value="1"/>
</dbReference>
<sequence>MEKVRMGAMPVGGEEGLRRSSRLRNRFSGFPSRSELGTSPVSVPTAEKPLTENTLVRPEVRWTSSGGDEDEVDMGPRSEEENGMVDYGDLDSQTSFTAFPPTYLVLRLSPNIQPAAVSWLVRKITGKKGEGGAELLVRCEPYGGRKKESLVLHVSASKLKFLELAEYMELKKVDCQGQLREFTVGDLDNFLHSDINLDNLLTAAEKQMIVIHELENLRSIAGESCVPGCPSLSIFVGQSIFQTFLTESLITSYYPLHDDAELTSLGDKWYWAFFQAQPFEEIRKYFGESISLYFSFLGFYTASLCAPAMLGILHLFFPDSASNYSLIFFCIFNVVWVTVTLELWKRKCSELAYVWGTLRMTKWEDPRSNFRGKMSMDPVTGRYQPKYPWWKTAVKVYGVSFPIVLVCLFGAFYIMLYSFWIEEILVEMQHENGSKLAAILVYVPSIVYAILVYLMNFYYRQLASFLTEWENHRTQSQFERHRVTKLVLFEFVNNFMSLFYIAFYLQDFNNIWGLIMCLSEQQVFVMLIILQAISHFQEAILPLLIRKAYTSGVQFLIRKYPKLAKIMTDEDEVLKGSKENNNASTEDSIWNPASLGLQTLDATDPRIDKSKAEGEQDPYEGTFDDYLEMFIQFGYVFLFSSVYPLAASWAIFNNVLEIRADAFKLCKVFQRPIAKRTKDIGAWQIAFEVMGAVAIMTNCGLLCLSPELRALSPTLRPAEWLLLFVVIEHCLLALTLALRQLIPDVPYQVKMAMARLEYQSRQALKNEQTFKSRRQLTRRFKTIHGPRTAASSPKATDSPGTTSIGSSSPIARRRVAASGKNL</sequence>
<feature type="transmembrane region" description="Helical" evidence="6">
    <location>
        <begin position="292"/>
        <end position="317"/>
    </location>
</feature>